<reference evidence="3" key="1">
    <citation type="submission" date="2018-05" db="EMBL/GenBank/DDBJ databases">
        <authorList>
            <person name="Cea G.-C."/>
            <person name="William W."/>
        </authorList>
    </citation>
    <scope>NUCLEOTIDE SEQUENCE [LARGE SCALE GENOMIC DNA]</scope>
    <source>
        <strain evidence="3">DB21MT 5</strain>
    </source>
</reference>
<evidence type="ECO:0000313" key="2">
    <source>
        <dbReference type="EMBL" id="SQD78667.1"/>
    </source>
</evidence>
<proteinExistence type="predicted"/>
<keyword evidence="1" id="KW-0812">Transmembrane</keyword>
<sequence>MVCDVVKCTSVKRQTNREVWTQSYQSVFLLQIVELPKGKLFIFFENINSGGKIYLFAAKYLICCFFLYVYKLVNRVLLKRRY</sequence>
<organism evidence="2 3">
    <name type="scientific">Moritella yayanosii</name>
    <dbReference type="NCBI Taxonomy" id="69539"/>
    <lineage>
        <taxon>Bacteria</taxon>
        <taxon>Pseudomonadati</taxon>
        <taxon>Pseudomonadota</taxon>
        <taxon>Gammaproteobacteria</taxon>
        <taxon>Alteromonadales</taxon>
        <taxon>Moritellaceae</taxon>
        <taxon>Moritella</taxon>
    </lineage>
</organism>
<dbReference type="KEGG" id="mya:MORIYA_2189"/>
<accession>A0A330LNU0</accession>
<dbReference type="Proteomes" id="UP000250163">
    <property type="component" value="Chromosome MORIYA"/>
</dbReference>
<evidence type="ECO:0000313" key="3">
    <source>
        <dbReference type="Proteomes" id="UP000250163"/>
    </source>
</evidence>
<dbReference type="EMBL" id="LS483250">
    <property type="protein sequence ID" value="SQD78667.1"/>
    <property type="molecule type" value="Genomic_DNA"/>
</dbReference>
<keyword evidence="1" id="KW-1133">Transmembrane helix</keyword>
<gene>
    <name evidence="2" type="ORF">MORIYA_2189</name>
</gene>
<protein>
    <submittedName>
        <fullName evidence="2">Uncharacterized protein</fullName>
    </submittedName>
</protein>
<keyword evidence="1" id="KW-0472">Membrane</keyword>
<feature type="transmembrane region" description="Helical" evidence="1">
    <location>
        <begin position="53"/>
        <end position="73"/>
    </location>
</feature>
<name>A0A330LNU0_9GAMM</name>
<dbReference type="AlphaFoldDB" id="A0A330LNU0"/>
<evidence type="ECO:0000256" key="1">
    <source>
        <dbReference type="SAM" id="Phobius"/>
    </source>
</evidence>
<keyword evidence="3" id="KW-1185">Reference proteome</keyword>